<accession>A0A6A6VSI9</accession>
<gene>
    <name evidence="1" type="ORF">EJ05DRAFT_480546</name>
</gene>
<protein>
    <submittedName>
        <fullName evidence="1">Uncharacterized protein</fullName>
    </submittedName>
</protein>
<sequence length="253" mass="28356">MTQTHDDTNIIEQIAILLRARHDQWESALPAARGCIASLDARLWMQSPVPLKDKIYTIEVLQSLAFADADSGGVDDIANWCLYQLMALLYHSPNDSAILRDIGQNWLQRAQPYLAAIHIQYSTSSSSNSTRSSTHGLVLTASEEERLNAATMAEAEERLHTSNYVEARGILVPATEYFSRAVEASQRLGSLSGHLLIEAAEAFMSLGNVSYSRTNEQYFRRAIHYLRMATAMPTFNLPAHLQQYLDDYGRFVD</sequence>
<reference evidence="1" key="1">
    <citation type="journal article" date="2020" name="Stud. Mycol.">
        <title>101 Dothideomycetes genomes: a test case for predicting lifestyles and emergence of pathogens.</title>
        <authorList>
            <person name="Haridas S."/>
            <person name="Albert R."/>
            <person name="Binder M."/>
            <person name="Bloem J."/>
            <person name="Labutti K."/>
            <person name="Salamov A."/>
            <person name="Andreopoulos B."/>
            <person name="Baker S."/>
            <person name="Barry K."/>
            <person name="Bills G."/>
            <person name="Bluhm B."/>
            <person name="Cannon C."/>
            <person name="Castanera R."/>
            <person name="Culley D."/>
            <person name="Daum C."/>
            <person name="Ezra D."/>
            <person name="Gonzalez J."/>
            <person name="Henrissat B."/>
            <person name="Kuo A."/>
            <person name="Liang C."/>
            <person name="Lipzen A."/>
            <person name="Lutzoni F."/>
            <person name="Magnuson J."/>
            <person name="Mondo S."/>
            <person name="Nolan M."/>
            <person name="Ohm R."/>
            <person name="Pangilinan J."/>
            <person name="Park H.-J."/>
            <person name="Ramirez L."/>
            <person name="Alfaro M."/>
            <person name="Sun H."/>
            <person name="Tritt A."/>
            <person name="Yoshinaga Y."/>
            <person name="Zwiers L.-H."/>
            <person name="Turgeon B."/>
            <person name="Goodwin S."/>
            <person name="Spatafora J."/>
            <person name="Crous P."/>
            <person name="Grigoriev I."/>
        </authorList>
    </citation>
    <scope>NUCLEOTIDE SEQUENCE</scope>
    <source>
        <strain evidence="1">CBS 121739</strain>
    </source>
</reference>
<dbReference type="AlphaFoldDB" id="A0A6A6VSI9"/>
<dbReference type="EMBL" id="ML996585">
    <property type="protein sequence ID" value="KAF2753183.1"/>
    <property type="molecule type" value="Genomic_DNA"/>
</dbReference>
<proteinExistence type="predicted"/>
<dbReference type="Proteomes" id="UP000799437">
    <property type="component" value="Unassembled WGS sequence"/>
</dbReference>
<evidence type="ECO:0000313" key="1">
    <source>
        <dbReference type="EMBL" id="KAF2753183.1"/>
    </source>
</evidence>
<dbReference type="OrthoDB" id="5366687at2759"/>
<keyword evidence="2" id="KW-1185">Reference proteome</keyword>
<evidence type="ECO:0000313" key="2">
    <source>
        <dbReference type="Proteomes" id="UP000799437"/>
    </source>
</evidence>
<organism evidence="1 2">
    <name type="scientific">Pseudovirgaria hyperparasitica</name>
    <dbReference type="NCBI Taxonomy" id="470096"/>
    <lineage>
        <taxon>Eukaryota</taxon>
        <taxon>Fungi</taxon>
        <taxon>Dikarya</taxon>
        <taxon>Ascomycota</taxon>
        <taxon>Pezizomycotina</taxon>
        <taxon>Dothideomycetes</taxon>
        <taxon>Dothideomycetes incertae sedis</taxon>
        <taxon>Acrospermales</taxon>
        <taxon>Acrospermaceae</taxon>
        <taxon>Pseudovirgaria</taxon>
    </lineage>
</organism>
<dbReference type="GeneID" id="54485940"/>
<dbReference type="RefSeq" id="XP_033595634.1">
    <property type="nucleotide sequence ID" value="XM_033744886.1"/>
</dbReference>
<name>A0A6A6VSI9_9PEZI</name>